<dbReference type="Ensembl" id="ENSPFOT00000031139.1">
    <property type="protein sequence ID" value="ENSPFOP00000022676.1"/>
    <property type="gene ID" value="ENSPFOG00000024807.1"/>
</dbReference>
<keyword evidence="5" id="KW-0807">Transducer</keyword>
<keyword evidence="6" id="KW-0812">Transmembrane</keyword>
<evidence type="ECO:0000256" key="3">
    <source>
        <dbReference type="ARBA" id="ARBA00023170"/>
    </source>
</evidence>
<proteinExistence type="predicted"/>
<keyword evidence="6" id="KW-1133">Transmembrane helix</keyword>
<evidence type="ECO:0000313" key="7">
    <source>
        <dbReference type="Ensembl" id="ENSPFOP00000022676.1"/>
    </source>
</evidence>
<reference evidence="7" key="3">
    <citation type="submission" date="2025-09" db="UniProtKB">
        <authorList>
            <consortium name="Ensembl"/>
        </authorList>
    </citation>
    <scope>IDENTIFICATION</scope>
</reference>
<organism evidence="7 8">
    <name type="scientific">Poecilia formosa</name>
    <name type="common">Amazon molly</name>
    <name type="synonym">Limia formosa</name>
    <dbReference type="NCBI Taxonomy" id="48698"/>
    <lineage>
        <taxon>Eukaryota</taxon>
        <taxon>Metazoa</taxon>
        <taxon>Chordata</taxon>
        <taxon>Craniata</taxon>
        <taxon>Vertebrata</taxon>
        <taxon>Euteleostomi</taxon>
        <taxon>Actinopterygii</taxon>
        <taxon>Neopterygii</taxon>
        <taxon>Teleostei</taxon>
        <taxon>Neoteleostei</taxon>
        <taxon>Acanthomorphata</taxon>
        <taxon>Ovalentaria</taxon>
        <taxon>Atherinomorphae</taxon>
        <taxon>Cyprinodontiformes</taxon>
        <taxon>Poeciliidae</taxon>
        <taxon>Poeciliinae</taxon>
        <taxon>Poecilia</taxon>
    </lineage>
</organism>
<dbReference type="SUPFAM" id="SSF81321">
    <property type="entry name" value="Family A G protein-coupled receptor-like"/>
    <property type="match status" value="1"/>
</dbReference>
<dbReference type="GO" id="GO:0005886">
    <property type="term" value="C:plasma membrane"/>
    <property type="evidence" value="ECO:0007669"/>
    <property type="project" value="TreeGrafter"/>
</dbReference>
<dbReference type="OMA" id="NTIMVIM"/>
<feature type="transmembrane region" description="Helical" evidence="6">
    <location>
        <begin position="86"/>
        <end position="106"/>
    </location>
</feature>
<feature type="transmembrane region" description="Helical" evidence="6">
    <location>
        <begin position="237"/>
        <end position="258"/>
    </location>
</feature>
<evidence type="ECO:0000256" key="6">
    <source>
        <dbReference type="SAM" id="Phobius"/>
    </source>
</evidence>
<evidence type="ECO:0008006" key="9">
    <source>
        <dbReference type="Google" id="ProtNLM"/>
    </source>
</evidence>
<dbReference type="AlphaFoldDB" id="A0A096LU35"/>
<feature type="transmembrane region" description="Helical" evidence="6">
    <location>
        <begin position="270"/>
        <end position="291"/>
    </location>
</feature>
<evidence type="ECO:0000256" key="4">
    <source>
        <dbReference type="ARBA" id="ARBA00023180"/>
    </source>
</evidence>
<feature type="transmembrane region" description="Helical" evidence="6">
    <location>
        <begin position="188"/>
        <end position="216"/>
    </location>
</feature>
<dbReference type="PANTHER" id="PTHR24232:SF41">
    <property type="entry name" value="LYSOPHOSPHATIDIC ACID RECEPTOR 4"/>
    <property type="match status" value="1"/>
</dbReference>
<dbReference type="Gene3D" id="1.20.1070.10">
    <property type="entry name" value="Rhodopsin 7-helix transmembrane proteins"/>
    <property type="match status" value="1"/>
</dbReference>
<evidence type="ECO:0000256" key="5">
    <source>
        <dbReference type="ARBA" id="ARBA00023224"/>
    </source>
</evidence>
<dbReference type="EMBL" id="AYCK01012311">
    <property type="status" value="NOT_ANNOTATED_CDS"/>
    <property type="molecule type" value="Genomic_DNA"/>
</dbReference>
<keyword evidence="8" id="KW-1185">Reference proteome</keyword>
<keyword evidence="6" id="KW-0472">Membrane</keyword>
<reference evidence="7" key="2">
    <citation type="submission" date="2025-08" db="UniProtKB">
        <authorList>
            <consortium name="Ensembl"/>
        </authorList>
    </citation>
    <scope>IDENTIFICATION</scope>
</reference>
<dbReference type="PANTHER" id="PTHR24232">
    <property type="entry name" value="G-PROTEIN COUPLED RECEPTOR"/>
    <property type="match status" value="1"/>
</dbReference>
<feature type="transmembrane region" description="Helical" evidence="6">
    <location>
        <begin position="47"/>
        <end position="65"/>
    </location>
</feature>
<evidence type="ECO:0000256" key="2">
    <source>
        <dbReference type="ARBA" id="ARBA00023040"/>
    </source>
</evidence>
<dbReference type="GO" id="GO:0035025">
    <property type="term" value="P:positive regulation of Rho protein signal transduction"/>
    <property type="evidence" value="ECO:0007669"/>
    <property type="project" value="TreeGrafter"/>
</dbReference>
<reference evidence="8" key="1">
    <citation type="submission" date="2013-10" db="EMBL/GenBank/DDBJ databases">
        <authorList>
            <person name="Schartl M."/>
            <person name="Warren W."/>
        </authorList>
    </citation>
    <scope>NUCLEOTIDE SEQUENCE [LARGE SCALE GENOMIC DNA]</scope>
    <source>
        <strain evidence="8">female</strain>
    </source>
</reference>
<evidence type="ECO:0000256" key="1">
    <source>
        <dbReference type="ARBA" id="ARBA00004141"/>
    </source>
</evidence>
<dbReference type="GO" id="GO:0070915">
    <property type="term" value="F:lysophosphatidic acid receptor activity"/>
    <property type="evidence" value="ECO:0007669"/>
    <property type="project" value="TreeGrafter"/>
</dbReference>
<keyword evidence="3" id="KW-0675">Receptor</keyword>
<dbReference type="EMBL" id="AYCK01012312">
    <property type="status" value="NOT_ANNOTATED_CDS"/>
    <property type="molecule type" value="Genomic_DNA"/>
</dbReference>
<dbReference type="GO" id="GO:0007200">
    <property type="term" value="P:phospholipase C-activating G protein-coupled receptor signaling pathway"/>
    <property type="evidence" value="ECO:0007669"/>
    <property type="project" value="TreeGrafter"/>
</dbReference>
<protein>
    <recommendedName>
        <fullName evidence="9">G-protein coupled receptors family 1 profile domain-containing protein</fullName>
    </recommendedName>
</protein>
<evidence type="ECO:0000313" key="8">
    <source>
        <dbReference type="Proteomes" id="UP000028760"/>
    </source>
</evidence>
<dbReference type="Proteomes" id="UP000028760">
    <property type="component" value="Unassembled WGS sequence"/>
</dbReference>
<dbReference type="GeneTree" id="ENSGT00770000121696"/>
<name>A0A096LU35_POEFO</name>
<accession>A0A096LU35</accession>
<keyword evidence="4" id="KW-0325">Glycoprotein</keyword>
<feature type="transmembrane region" description="Helical" evidence="6">
    <location>
        <begin position="160"/>
        <end position="182"/>
    </location>
</feature>
<sequence length="295" mass="32838">MIFTIYTNKYPVPSVKTVGPNLQPVRKFAQMIGVVSPDPLIRLARQSVVYVLLLPLFLYVVAVGYQRWRKDGFMAPFTTWSHIDILTYNVVFLDLFNMLGNLFYLFGTITENGGVQKAGSGIFGIFFSGQTLFHLLTCMERYLAVVHPVFYLRLKGSAGVRVRNITVGCVWLVSIVIVVLIVKTMIPFALINVLLLSFTSVAFVFCSLSVLCALIGPGPGGTRDRVDQSKKRALNTIMIITGTLLLRFMANMITTIIQNVAADSEYVYCLTGWSSVWFLVPSSLVLPLLFLQRAG</sequence>
<keyword evidence="2" id="KW-0297">G-protein coupled receptor</keyword>
<comment type="subcellular location">
    <subcellularLocation>
        <location evidence="1">Membrane</location>
        <topology evidence="1">Multi-pass membrane protein</topology>
    </subcellularLocation>
</comment>